<dbReference type="SUPFAM" id="SSF102114">
    <property type="entry name" value="Radical SAM enzymes"/>
    <property type="match status" value="1"/>
</dbReference>
<evidence type="ECO:0000256" key="2">
    <source>
        <dbReference type="ARBA" id="ARBA00022723"/>
    </source>
</evidence>
<evidence type="ECO:0000256" key="3">
    <source>
        <dbReference type="ARBA" id="ARBA00023004"/>
    </source>
</evidence>
<dbReference type="PANTHER" id="PTHR11228:SF7">
    <property type="entry name" value="PQQA PEPTIDE CYCLASE"/>
    <property type="match status" value="1"/>
</dbReference>
<dbReference type="InterPro" id="IPR029063">
    <property type="entry name" value="SAM-dependent_MTases_sf"/>
</dbReference>
<dbReference type="CDD" id="cd01335">
    <property type="entry name" value="Radical_SAM"/>
    <property type="match status" value="1"/>
</dbReference>
<gene>
    <name evidence="6" type="ORF">ACFL27_26050</name>
</gene>
<dbReference type="SFLD" id="SFLDG01386">
    <property type="entry name" value="main_SPASM_domain-containing"/>
    <property type="match status" value="1"/>
</dbReference>
<keyword evidence="7" id="KW-1185">Reference proteome</keyword>
<dbReference type="InterPro" id="IPR058240">
    <property type="entry name" value="rSAM_sf"/>
</dbReference>
<keyword evidence="1" id="KW-0949">S-adenosyl-L-methionine</keyword>
<feature type="domain" description="Radical SAM core" evidence="5">
    <location>
        <begin position="70"/>
        <end position="281"/>
    </location>
</feature>
<dbReference type="Pfam" id="PF13186">
    <property type="entry name" value="SPASM"/>
    <property type="match status" value="1"/>
</dbReference>
<dbReference type="SMART" id="SM00729">
    <property type="entry name" value="Elp3"/>
    <property type="match status" value="1"/>
</dbReference>
<dbReference type="SFLD" id="SFLDG01067">
    <property type="entry name" value="SPASM/twitch_domain_containing"/>
    <property type="match status" value="1"/>
</dbReference>
<evidence type="ECO:0000256" key="4">
    <source>
        <dbReference type="ARBA" id="ARBA00023014"/>
    </source>
</evidence>
<dbReference type="InterPro" id="IPR006638">
    <property type="entry name" value="Elp3/MiaA/NifB-like_rSAM"/>
</dbReference>
<comment type="caution">
    <text evidence="6">The sequence shown here is derived from an EMBL/GenBank/DDBJ whole genome shotgun (WGS) entry which is preliminary data.</text>
</comment>
<evidence type="ECO:0000259" key="5">
    <source>
        <dbReference type="PROSITE" id="PS51918"/>
    </source>
</evidence>
<dbReference type="SUPFAM" id="SSF53335">
    <property type="entry name" value="S-adenosyl-L-methionine-dependent methyltransferases"/>
    <property type="match status" value="1"/>
</dbReference>
<name>A0ABV6Z5D1_UNCC1</name>
<keyword evidence="3" id="KW-0408">Iron</keyword>
<dbReference type="InterPro" id="IPR050377">
    <property type="entry name" value="Radical_SAM_PqqE_MftC-like"/>
</dbReference>
<evidence type="ECO:0000313" key="6">
    <source>
        <dbReference type="EMBL" id="MFC1853661.1"/>
    </source>
</evidence>
<dbReference type="Gene3D" id="3.20.20.70">
    <property type="entry name" value="Aldolase class I"/>
    <property type="match status" value="1"/>
</dbReference>
<protein>
    <submittedName>
        <fullName evidence="6">Radical SAM protein</fullName>
    </submittedName>
</protein>
<dbReference type="InterPro" id="IPR007197">
    <property type="entry name" value="rSAM"/>
</dbReference>
<keyword evidence="2" id="KW-0479">Metal-binding</keyword>
<proteinExistence type="predicted"/>
<sequence>MKGDEFLRMVGSKPPFSQLHPSVAAFFKEYLSHEKMVPFRDQYVLNTHFPPFPSPAFNTLVTHFNQIGELTERRLFSVTLAVTNRCNYHCWHCYNADRDETDIALPEVKKVVQQLQDLDVVMVTLTGGEPLLRPDLEEIAAAFDTSTCLNLNTTGDGLTDERARKLKESGVFGVGVSLDSTEPQEHDRLRGKKGAFDVALKALELATSHGLYPYIIAVTTHEFLEAGKFEAFMEFAARAGAREVHLLEPSATGRLSGNTEILLTRAEKDLLLHYQKEMSQREDLPILSSFAYLESPEAFGCGAGLTHLYIDGSGQVCPCNLVPLSFGDVTKESLEEILEKMGSYFQKPRCSCVGITLAKKIPDGPRPTPLDTSITICEKHLSTSHRIPRFFQIRAEAQADVGPRELQSAYDKIHAFYDEFWVVEAGKPVVDLLEIMQLEGPEHIFEAGCGTGFATKLLSEKVNEQGSILAADLSPGMLDEAKKRFSDKDASQISFVAGDALEIMQQRCPFDIIFSSWVLGYIPLIPFFTSAYKSLADEGYLAFIVHKENSPREPLEIFAELVAQDPAALLKRVAFDFPPDSDFVVDKIQATGFTVEHIWDGNIVFTYHNPEQVLEHLLKSGAGTAFYDAIASEKREDLEKEFMNKLISRHKSGSPHKVIHDYIACIARKPGF</sequence>
<keyword evidence="4" id="KW-0411">Iron-sulfur</keyword>
<dbReference type="PANTHER" id="PTHR11228">
    <property type="entry name" value="RADICAL SAM DOMAIN PROTEIN"/>
    <property type="match status" value="1"/>
</dbReference>
<reference evidence="6 7" key="1">
    <citation type="submission" date="2024-09" db="EMBL/GenBank/DDBJ databases">
        <title>Laminarin stimulates single cell rates of sulfate reduction while oxygen inhibits transcriptomic activity in coastal marine sediment.</title>
        <authorList>
            <person name="Lindsay M."/>
            <person name="Orcutt B."/>
            <person name="Emerson D."/>
            <person name="Stepanauskas R."/>
            <person name="D'Angelo T."/>
        </authorList>
    </citation>
    <scope>NUCLEOTIDE SEQUENCE [LARGE SCALE GENOMIC DNA]</scope>
    <source>
        <strain evidence="6">SAG AM-311-K15</strain>
    </source>
</reference>
<evidence type="ECO:0000256" key="1">
    <source>
        <dbReference type="ARBA" id="ARBA00022691"/>
    </source>
</evidence>
<dbReference type="CDD" id="cd02440">
    <property type="entry name" value="AdoMet_MTases"/>
    <property type="match status" value="1"/>
</dbReference>
<dbReference type="Gene3D" id="3.40.50.150">
    <property type="entry name" value="Vaccinia Virus protein VP39"/>
    <property type="match status" value="1"/>
</dbReference>
<organism evidence="6 7">
    <name type="scientific">candidate division CSSED10-310 bacterium</name>
    <dbReference type="NCBI Taxonomy" id="2855610"/>
    <lineage>
        <taxon>Bacteria</taxon>
        <taxon>Bacteria division CSSED10-310</taxon>
    </lineage>
</organism>
<dbReference type="Proteomes" id="UP001594351">
    <property type="component" value="Unassembled WGS sequence"/>
</dbReference>
<dbReference type="InterPro" id="IPR041698">
    <property type="entry name" value="Methyltransf_25"/>
</dbReference>
<dbReference type="EMBL" id="JBHPBY010000565">
    <property type="protein sequence ID" value="MFC1853661.1"/>
    <property type="molecule type" value="Genomic_DNA"/>
</dbReference>
<evidence type="ECO:0000313" key="7">
    <source>
        <dbReference type="Proteomes" id="UP001594351"/>
    </source>
</evidence>
<dbReference type="SFLD" id="SFLDS00029">
    <property type="entry name" value="Radical_SAM"/>
    <property type="match status" value="1"/>
</dbReference>
<dbReference type="InterPro" id="IPR013785">
    <property type="entry name" value="Aldolase_TIM"/>
</dbReference>
<dbReference type="InterPro" id="IPR023885">
    <property type="entry name" value="4Fe4S-binding_SPASM_dom"/>
</dbReference>
<dbReference type="Pfam" id="PF13649">
    <property type="entry name" value="Methyltransf_25"/>
    <property type="match status" value="1"/>
</dbReference>
<dbReference type="Pfam" id="PF04055">
    <property type="entry name" value="Radical_SAM"/>
    <property type="match status" value="1"/>
</dbReference>
<accession>A0ABV6Z5D1</accession>
<dbReference type="PROSITE" id="PS51918">
    <property type="entry name" value="RADICAL_SAM"/>
    <property type="match status" value="1"/>
</dbReference>